<keyword evidence="2" id="KW-0238">DNA-binding</keyword>
<dbReference type="EMBL" id="CP002831">
    <property type="protein sequence ID" value="AFC26742.1"/>
    <property type="molecule type" value="Genomic_DNA"/>
</dbReference>
<dbReference type="Proteomes" id="UP000007519">
    <property type="component" value="Chromosome"/>
</dbReference>
<evidence type="ECO:0000313" key="6">
    <source>
        <dbReference type="Proteomes" id="UP000007519"/>
    </source>
</evidence>
<keyword evidence="3" id="KW-0804">Transcription</keyword>
<dbReference type="KEGG" id="sgn:SGRA_4027"/>
<dbReference type="Gene3D" id="1.10.10.60">
    <property type="entry name" value="Homeodomain-like"/>
    <property type="match status" value="1"/>
</dbReference>
<feature type="domain" description="HTH araC/xylS-type" evidence="4">
    <location>
        <begin position="187"/>
        <end position="286"/>
    </location>
</feature>
<dbReference type="OrthoDB" id="9793451at2"/>
<evidence type="ECO:0000256" key="3">
    <source>
        <dbReference type="ARBA" id="ARBA00023163"/>
    </source>
</evidence>
<accession>H6L8L7</accession>
<dbReference type="InterPro" id="IPR037923">
    <property type="entry name" value="HTH-like"/>
</dbReference>
<proteinExistence type="predicted"/>
<dbReference type="STRING" id="984262.SGRA_4027"/>
<protein>
    <submittedName>
        <fullName evidence="5">Transcriptional regulator</fullName>
    </submittedName>
</protein>
<dbReference type="InterPro" id="IPR009057">
    <property type="entry name" value="Homeodomain-like_sf"/>
</dbReference>
<dbReference type="AlphaFoldDB" id="H6L8L7"/>
<dbReference type="GO" id="GO:0003700">
    <property type="term" value="F:DNA-binding transcription factor activity"/>
    <property type="evidence" value="ECO:0007669"/>
    <property type="project" value="InterPro"/>
</dbReference>
<reference evidence="5 6" key="1">
    <citation type="journal article" date="2012" name="Stand. Genomic Sci.">
        <title>Complete genome sequencing and analysis of Saprospira grandis str. Lewin, a predatory marine bacterium.</title>
        <authorList>
            <person name="Saw J.H."/>
            <person name="Yuryev A."/>
            <person name="Kanbe M."/>
            <person name="Hou S."/>
            <person name="Young A.G."/>
            <person name="Aizawa S."/>
            <person name="Alam M."/>
        </authorList>
    </citation>
    <scope>NUCLEOTIDE SEQUENCE [LARGE SCALE GENOMIC DNA]</scope>
    <source>
        <strain evidence="5 6">Lewin</strain>
    </source>
</reference>
<evidence type="ECO:0000256" key="1">
    <source>
        <dbReference type="ARBA" id="ARBA00023015"/>
    </source>
</evidence>
<keyword evidence="6" id="KW-1185">Reference proteome</keyword>
<dbReference type="HOGENOM" id="CLU_000445_88_2_10"/>
<sequence>MQLIKFNKTACGVDFMLNVLDEEQLAALHPYFFARPYRGDCFEILFFERAQGTLYLGDQKIVLEDNCLVFISAFQLRRWEVQAEELKFKVLFFKEEFLHEFFADQLFTYKLLYFYQREQPLYLPLAAGALEPLFFFLEEIKKELLYPLTNSAHIIRSLIYYLLERINRDYAMHYQLAFTTEGKQLAYEFKRLLELHIREKQRVEDYAQLLGLSRISLNKLAKTTFGQTASALIKQRLLAEIKLELIYHPEKSLSEIAYALGYSEPNHLMRFFKAQTGQKSSDFLAAYQNGSL</sequence>
<dbReference type="PANTHER" id="PTHR43280:SF32">
    <property type="entry name" value="TRANSCRIPTIONAL REGULATORY PROTEIN"/>
    <property type="match status" value="1"/>
</dbReference>
<dbReference type="PROSITE" id="PS01124">
    <property type="entry name" value="HTH_ARAC_FAMILY_2"/>
    <property type="match status" value="1"/>
</dbReference>
<dbReference type="InterPro" id="IPR018060">
    <property type="entry name" value="HTH_AraC"/>
</dbReference>
<name>H6L8L7_SAPGL</name>
<evidence type="ECO:0000256" key="2">
    <source>
        <dbReference type="ARBA" id="ARBA00023125"/>
    </source>
</evidence>
<dbReference type="RefSeq" id="WP_015694324.1">
    <property type="nucleotide sequence ID" value="NC_016940.1"/>
</dbReference>
<organism evidence="5 6">
    <name type="scientific">Saprospira grandis (strain Lewin)</name>
    <dbReference type="NCBI Taxonomy" id="984262"/>
    <lineage>
        <taxon>Bacteria</taxon>
        <taxon>Pseudomonadati</taxon>
        <taxon>Bacteroidota</taxon>
        <taxon>Saprospiria</taxon>
        <taxon>Saprospirales</taxon>
        <taxon>Saprospiraceae</taxon>
        <taxon>Saprospira</taxon>
    </lineage>
</organism>
<dbReference type="SUPFAM" id="SSF46689">
    <property type="entry name" value="Homeodomain-like"/>
    <property type="match status" value="1"/>
</dbReference>
<dbReference type="eggNOG" id="COG2207">
    <property type="taxonomic scope" value="Bacteria"/>
</dbReference>
<keyword evidence="1" id="KW-0805">Transcription regulation</keyword>
<gene>
    <name evidence="5" type="ordered locus">SGRA_4027</name>
</gene>
<dbReference type="SUPFAM" id="SSF51215">
    <property type="entry name" value="Regulatory protein AraC"/>
    <property type="match status" value="1"/>
</dbReference>
<dbReference type="Pfam" id="PF12833">
    <property type="entry name" value="HTH_18"/>
    <property type="match status" value="1"/>
</dbReference>
<dbReference type="SMART" id="SM00342">
    <property type="entry name" value="HTH_ARAC"/>
    <property type="match status" value="1"/>
</dbReference>
<dbReference type="PANTHER" id="PTHR43280">
    <property type="entry name" value="ARAC-FAMILY TRANSCRIPTIONAL REGULATOR"/>
    <property type="match status" value="1"/>
</dbReference>
<evidence type="ECO:0000259" key="4">
    <source>
        <dbReference type="PROSITE" id="PS01124"/>
    </source>
</evidence>
<evidence type="ECO:0000313" key="5">
    <source>
        <dbReference type="EMBL" id="AFC26742.1"/>
    </source>
</evidence>
<dbReference type="GO" id="GO:0043565">
    <property type="term" value="F:sequence-specific DNA binding"/>
    <property type="evidence" value="ECO:0007669"/>
    <property type="project" value="InterPro"/>
</dbReference>